<name>F9WCX8_TRYCI</name>
<gene>
    <name evidence="1" type="ORF">TCIL3000_0_56860</name>
</gene>
<dbReference type="EMBL" id="CAEQ01001784">
    <property type="protein sequence ID" value="CCD15126.1"/>
    <property type="molecule type" value="Genomic_DNA"/>
</dbReference>
<proteinExistence type="predicted"/>
<accession>F9WCX8</accession>
<dbReference type="AlphaFoldDB" id="F9WCX8"/>
<evidence type="ECO:0000313" key="1">
    <source>
        <dbReference type="EMBL" id="CCD15126.1"/>
    </source>
</evidence>
<evidence type="ECO:0000313" key="2">
    <source>
        <dbReference type="Proteomes" id="UP000000702"/>
    </source>
</evidence>
<reference evidence="1 2" key="2">
    <citation type="journal article" date="2012" name="Proc. Natl. Acad. Sci. U.S.A.">
        <title>Antigenic diversity is generated by distinct evolutionary mechanisms in African trypanosome species.</title>
        <authorList>
            <person name="Jackson A.P."/>
            <person name="Berry A."/>
            <person name="Aslett M."/>
            <person name="Allison H.C."/>
            <person name="Burton P."/>
            <person name="Vavrova-Anderson J."/>
            <person name="Brown R."/>
            <person name="Browne H."/>
            <person name="Corton N."/>
            <person name="Hauser H."/>
            <person name="Gamble J."/>
            <person name="Gilderthorp R."/>
            <person name="Marcello L."/>
            <person name="McQuillan J."/>
            <person name="Otto T.D."/>
            <person name="Quail M.A."/>
            <person name="Sanders M.J."/>
            <person name="van Tonder A."/>
            <person name="Ginger M.L."/>
            <person name="Field M.C."/>
            <person name="Barry J.D."/>
            <person name="Hertz-Fowler C."/>
            <person name="Berriman M."/>
        </authorList>
    </citation>
    <scope>NUCLEOTIDE SEQUENCE [LARGE SCALE GENOMIC DNA]</scope>
    <source>
        <strain evidence="1 2">IL3000</strain>
    </source>
</reference>
<organism evidence="1 2">
    <name type="scientific">Trypanosoma congolense (strain IL3000)</name>
    <dbReference type="NCBI Taxonomy" id="1068625"/>
    <lineage>
        <taxon>Eukaryota</taxon>
        <taxon>Discoba</taxon>
        <taxon>Euglenozoa</taxon>
        <taxon>Kinetoplastea</taxon>
        <taxon>Metakinetoplastina</taxon>
        <taxon>Trypanosomatida</taxon>
        <taxon>Trypanosomatidae</taxon>
        <taxon>Trypanosoma</taxon>
        <taxon>Nannomonas</taxon>
    </lineage>
</organism>
<sequence length="190" mass="21732">MSTETHKSTSAHGEGYLTHSPCYRCPRHQQPPLLSARTFHLLLYPETEWMLDLCAAVMARAWQTPWCDVLSWLRVKQGCAVSLFEGFVCLSIRLGNKFLTFCFHLGGMLFDRGPERERWAVRSAPALTQPEKQKQFCIIAFNLMCKQETLTLIILDFRPAHNPGQDYLVEGIAPLYPGDHTPVRALEIQR</sequence>
<reference evidence="2" key="1">
    <citation type="submission" date="2011-07" db="EMBL/GenBank/DDBJ databases">
        <title>Divergent evolution of antigenic variation in African trypanosomes.</title>
        <authorList>
            <person name="Jackson A.P."/>
            <person name="Berry A."/>
            <person name="Allison H.C."/>
            <person name="Burton P."/>
            <person name="Anderson J."/>
            <person name="Aslett M."/>
            <person name="Brown R."/>
            <person name="Corton N."/>
            <person name="Harris D."/>
            <person name="Hauser H."/>
            <person name="Gamble J."/>
            <person name="Gilderthorp R."/>
            <person name="McQuillan J."/>
            <person name="Quail M.A."/>
            <person name="Sanders M."/>
            <person name="Van Tonder A."/>
            <person name="Ginger M.L."/>
            <person name="Donelson J.E."/>
            <person name="Field M.C."/>
            <person name="Barry J.D."/>
            <person name="Berriman M."/>
            <person name="Hertz-Fowler C."/>
        </authorList>
    </citation>
    <scope>NUCLEOTIDE SEQUENCE [LARGE SCALE GENOMIC DNA]</scope>
    <source>
        <strain evidence="2">IL3000</strain>
    </source>
</reference>
<keyword evidence="2" id="KW-1185">Reference proteome</keyword>
<comment type="caution">
    <text evidence="1">The sequence shown here is derived from an EMBL/GenBank/DDBJ whole genome shotgun (WGS) entry which is preliminary data.</text>
</comment>
<dbReference type="VEuPathDB" id="TriTrypDB:TcIL3000_0_56860"/>
<protein>
    <submittedName>
        <fullName evidence="1">WGS project CAEQ00000000 data, annotated contig 2288</fullName>
    </submittedName>
</protein>
<dbReference type="Proteomes" id="UP000000702">
    <property type="component" value="Unassembled WGS sequence"/>
</dbReference>